<feature type="domain" description="RNA polymerase sigma-70 region 2" evidence="5">
    <location>
        <begin position="29"/>
        <end position="94"/>
    </location>
</feature>
<protein>
    <submittedName>
        <fullName evidence="7">RNA polymerase sigma factor</fullName>
    </submittedName>
</protein>
<dbReference type="EMBL" id="JBHTLX010000005">
    <property type="protein sequence ID" value="MFD1246695.1"/>
    <property type="molecule type" value="Genomic_DNA"/>
</dbReference>
<dbReference type="InterPro" id="IPR013249">
    <property type="entry name" value="RNA_pol_sigma70_r4_t2"/>
</dbReference>
<evidence type="ECO:0000256" key="1">
    <source>
        <dbReference type="ARBA" id="ARBA00010641"/>
    </source>
</evidence>
<keyword evidence="8" id="KW-1185">Reference proteome</keyword>
<evidence type="ECO:0000259" key="5">
    <source>
        <dbReference type="Pfam" id="PF04542"/>
    </source>
</evidence>
<dbReference type="SUPFAM" id="SSF88659">
    <property type="entry name" value="Sigma3 and sigma4 domains of RNA polymerase sigma factors"/>
    <property type="match status" value="1"/>
</dbReference>
<dbReference type="InterPro" id="IPR007627">
    <property type="entry name" value="RNA_pol_sigma70_r2"/>
</dbReference>
<dbReference type="Gene3D" id="1.10.1740.10">
    <property type="match status" value="1"/>
</dbReference>
<keyword evidence="2" id="KW-0805">Transcription regulation</keyword>
<sequence length="180" mass="19565">MTSPCSGPRTDADLVAAVATGSSAALEELYRRHAGWLAVRLGRRCADPQLVDEVLQDTFVSVWKGAKGYSGRGEPAAWMWGIAVRRLVDALRRRPPAAHPIVEADLDVVESAEDRVLVGVEHGDLAGALDRLSPELRAVVQATVLDGLTTREAAHLLGLRQGTVKTRMMRARQQLRKELA</sequence>
<dbReference type="InterPro" id="IPR013324">
    <property type="entry name" value="RNA_pol_sigma_r3/r4-like"/>
</dbReference>
<comment type="caution">
    <text evidence="7">The sequence shown here is derived from an EMBL/GenBank/DDBJ whole genome shotgun (WGS) entry which is preliminary data.</text>
</comment>
<reference evidence="8" key="1">
    <citation type="journal article" date="2019" name="Int. J. Syst. Evol. Microbiol.">
        <title>The Global Catalogue of Microorganisms (GCM) 10K type strain sequencing project: providing services to taxonomists for standard genome sequencing and annotation.</title>
        <authorList>
            <consortium name="The Broad Institute Genomics Platform"/>
            <consortium name="The Broad Institute Genome Sequencing Center for Infectious Disease"/>
            <person name="Wu L."/>
            <person name="Ma J."/>
        </authorList>
    </citation>
    <scope>NUCLEOTIDE SEQUENCE [LARGE SCALE GENOMIC DNA]</scope>
    <source>
        <strain evidence="8">CCUG 52478</strain>
    </source>
</reference>
<dbReference type="PANTHER" id="PTHR43133:SF46">
    <property type="entry name" value="RNA POLYMERASE SIGMA-70 FACTOR ECF SUBFAMILY"/>
    <property type="match status" value="1"/>
</dbReference>
<gene>
    <name evidence="7" type="ORF">ACFQ3F_02730</name>
</gene>
<dbReference type="PANTHER" id="PTHR43133">
    <property type="entry name" value="RNA POLYMERASE ECF-TYPE SIGMA FACTO"/>
    <property type="match status" value="1"/>
</dbReference>
<dbReference type="InterPro" id="IPR036388">
    <property type="entry name" value="WH-like_DNA-bd_sf"/>
</dbReference>
<evidence type="ECO:0000256" key="3">
    <source>
        <dbReference type="ARBA" id="ARBA00023082"/>
    </source>
</evidence>
<organism evidence="7 8">
    <name type="scientific">Nocardioides ginsengisoli</name>
    <dbReference type="NCBI Taxonomy" id="363868"/>
    <lineage>
        <taxon>Bacteria</taxon>
        <taxon>Bacillati</taxon>
        <taxon>Actinomycetota</taxon>
        <taxon>Actinomycetes</taxon>
        <taxon>Propionibacteriales</taxon>
        <taxon>Nocardioidaceae</taxon>
        <taxon>Nocardioides</taxon>
    </lineage>
</organism>
<dbReference type="Pfam" id="PF04542">
    <property type="entry name" value="Sigma70_r2"/>
    <property type="match status" value="1"/>
</dbReference>
<evidence type="ECO:0000313" key="8">
    <source>
        <dbReference type="Proteomes" id="UP001597229"/>
    </source>
</evidence>
<keyword evidence="3" id="KW-0731">Sigma factor</keyword>
<proteinExistence type="inferred from homology"/>
<dbReference type="Pfam" id="PF08281">
    <property type="entry name" value="Sigma70_r4_2"/>
    <property type="match status" value="1"/>
</dbReference>
<dbReference type="RefSeq" id="WP_379228073.1">
    <property type="nucleotide sequence ID" value="NZ_JBHTLX010000005.1"/>
</dbReference>
<evidence type="ECO:0000256" key="2">
    <source>
        <dbReference type="ARBA" id="ARBA00023015"/>
    </source>
</evidence>
<dbReference type="Proteomes" id="UP001597229">
    <property type="component" value="Unassembled WGS sequence"/>
</dbReference>
<dbReference type="NCBIfam" id="TIGR02937">
    <property type="entry name" value="sigma70-ECF"/>
    <property type="match status" value="1"/>
</dbReference>
<evidence type="ECO:0000259" key="6">
    <source>
        <dbReference type="Pfam" id="PF08281"/>
    </source>
</evidence>
<evidence type="ECO:0000313" key="7">
    <source>
        <dbReference type="EMBL" id="MFD1246695.1"/>
    </source>
</evidence>
<name>A0ABW3VX67_9ACTN</name>
<dbReference type="Gene3D" id="1.10.10.10">
    <property type="entry name" value="Winged helix-like DNA-binding domain superfamily/Winged helix DNA-binding domain"/>
    <property type="match status" value="1"/>
</dbReference>
<accession>A0ABW3VX67</accession>
<dbReference type="CDD" id="cd06171">
    <property type="entry name" value="Sigma70_r4"/>
    <property type="match status" value="1"/>
</dbReference>
<dbReference type="InterPro" id="IPR014284">
    <property type="entry name" value="RNA_pol_sigma-70_dom"/>
</dbReference>
<keyword evidence="4" id="KW-0804">Transcription</keyword>
<dbReference type="InterPro" id="IPR039425">
    <property type="entry name" value="RNA_pol_sigma-70-like"/>
</dbReference>
<dbReference type="InterPro" id="IPR013325">
    <property type="entry name" value="RNA_pol_sigma_r2"/>
</dbReference>
<evidence type="ECO:0000256" key="4">
    <source>
        <dbReference type="ARBA" id="ARBA00023163"/>
    </source>
</evidence>
<dbReference type="SUPFAM" id="SSF88946">
    <property type="entry name" value="Sigma2 domain of RNA polymerase sigma factors"/>
    <property type="match status" value="1"/>
</dbReference>
<feature type="domain" description="RNA polymerase sigma factor 70 region 4 type 2" evidence="6">
    <location>
        <begin position="125"/>
        <end position="175"/>
    </location>
</feature>
<comment type="similarity">
    <text evidence="1">Belongs to the sigma-70 factor family. ECF subfamily.</text>
</comment>